<evidence type="ECO:0000256" key="1">
    <source>
        <dbReference type="SAM" id="MobiDB-lite"/>
    </source>
</evidence>
<sequence length="219" mass="23221">MSPPGRAGVLGTPARPRLPGAAMSSLSPTENATETAAARPGQAAAELPQVRPGLPPPGTYRLRLDRCALEVRTGPLAARFTPASGELHVPDGPDAPVELALTVRSRPTRVSRPLTRRALAGPLALAADRHPEIRFTAEVHPAGPGALRLVGEVTVRELTVALPATARVVRVDTEAVVLSCRGRVDRHTVHGRHPRRLSVLAAALVRRRLTVELAGDFTR</sequence>
<organism evidence="2 3">
    <name type="scientific">Solihabitans fulvus</name>
    <dbReference type="NCBI Taxonomy" id="1892852"/>
    <lineage>
        <taxon>Bacteria</taxon>
        <taxon>Bacillati</taxon>
        <taxon>Actinomycetota</taxon>
        <taxon>Actinomycetes</taxon>
        <taxon>Pseudonocardiales</taxon>
        <taxon>Pseudonocardiaceae</taxon>
        <taxon>Solihabitans</taxon>
    </lineage>
</organism>
<evidence type="ECO:0000313" key="3">
    <source>
        <dbReference type="Proteomes" id="UP000323454"/>
    </source>
</evidence>
<proteinExistence type="predicted"/>
<dbReference type="Proteomes" id="UP000323454">
    <property type="component" value="Unassembled WGS sequence"/>
</dbReference>
<protein>
    <submittedName>
        <fullName evidence="2">Uncharacterized protein</fullName>
    </submittedName>
</protein>
<reference evidence="2 3" key="1">
    <citation type="submission" date="2019-09" db="EMBL/GenBank/DDBJ databases">
        <title>Goodfellowia gen. nov., a new genus of the Pseudonocardineae related to Actinoalloteichus, containing Goodfellowia coeruleoviolacea gen. nov., comb. nov. gen. nov., comb. nov.</title>
        <authorList>
            <person name="Labeda D."/>
        </authorList>
    </citation>
    <scope>NUCLEOTIDE SEQUENCE [LARGE SCALE GENOMIC DNA]</scope>
    <source>
        <strain evidence="2 3">AN110305</strain>
    </source>
</reference>
<feature type="region of interest" description="Disordered" evidence="1">
    <location>
        <begin position="1"/>
        <end position="57"/>
    </location>
</feature>
<feature type="compositionally biased region" description="Polar residues" evidence="1">
    <location>
        <begin position="24"/>
        <end position="34"/>
    </location>
</feature>
<dbReference type="EMBL" id="VUOB01000076">
    <property type="protein sequence ID" value="KAA2252254.1"/>
    <property type="molecule type" value="Genomic_DNA"/>
</dbReference>
<dbReference type="AlphaFoldDB" id="A0A5B2WMP5"/>
<evidence type="ECO:0000313" key="2">
    <source>
        <dbReference type="EMBL" id="KAA2252254.1"/>
    </source>
</evidence>
<name>A0A5B2WMP5_9PSEU</name>
<reference evidence="2 3" key="2">
    <citation type="submission" date="2019-09" db="EMBL/GenBank/DDBJ databases">
        <authorList>
            <person name="Jin C."/>
        </authorList>
    </citation>
    <scope>NUCLEOTIDE SEQUENCE [LARGE SCALE GENOMIC DNA]</scope>
    <source>
        <strain evidence="2 3">AN110305</strain>
    </source>
</reference>
<keyword evidence="3" id="KW-1185">Reference proteome</keyword>
<comment type="caution">
    <text evidence="2">The sequence shown here is derived from an EMBL/GenBank/DDBJ whole genome shotgun (WGS) entry which is preliminary data.</text>
</comment>
<dbReference type="Gene3D" id="2.40.128.110">
    <property type="entry name" value="Lipid/polyisoprenoid-binding, YceI-like"/>
    <property type="match status" value="1"/>
</dbReference>
<dbReference type="SUPFAM" id="SSF101874">
    <property type="entry name" value="YceI-like"/>
    <property type="match status" value="1"/>
</dbReference>
<gene>
    <name evidence="2" type="ORF">F0L68_36595</name>
</gene>
<accession>A0A5B2WMP5</accession>
<dbReference type="InterPro" id="IPR036761">
    <property type="entry name" value="TTHA0802/YceI-like_sf"/>
</dbReference>